<organism evidence="1 2">
    <name type="scientific">Vibrio xiamenensis</name>
    <dbReference type="NCBI Taxonomy" id="861298"/>
    <lineage>
        <taxon>Bacteria</taxon>
        <taxon>Pseudomonadati</taxon>
        <taxon>Pseudomonadota</taxon>
        <taxon>Gammaproteobacteria</taxon>
        <taxon>Vibrionales</taxon>
        <taxon>Vibrionaceae</taxon>
        <taxon>Vibrio</taxon>
    </lineage>
</organism>
<dbReference type="EMBL" id="FNDD01000035">
    <property type="protein sequence ID" value="SDH91338.1"/>
    <property type="molecule type" value="Genomic_DNA"/>
</dbReference>
<name>A0A1G8GAA2_9VIBR</name>
<gene>
    <name evidence="1" type="ORF">SAMN04488136_13567</name>
</gene>
<sequence>MSSMRFGIYAQKYLARLTIKLEVWLRNESSVNRLTIGYLAIGAAAYLRYFERRTAVSDEH</sequence>
<dbReference type="Proteomes" id="UP000198854">
    <property type="component" value="Unassembled WGS sequence"/>
</dbReference>
<dbReference type="RefSeq" id="WP_143015675.1">
    <property type="nucleotide sequence ID" value="NZ_FNDD01000035.1"/>
</dbReference>
<proteinExistence type="predicted"/>
<accession>A0A1G8GAA2</accession>
<evidence type="ECO:0000313" key="2">
    <source>
        <dbReference type="Proteomes" id="UP000198854"/>
    </source>
</evidence>
<dbReference type="STRING" id="861298.SAMN04488136_13567"/>
<keyword evidence="2" id="KW-1185">Reference proteome</keyword>
<dbReference type="AlphaFoldDB" id="A0A1G8GAA2"/>
<reference evidence="1 2" key="1">
    <citation type="submission" date="2016-10" db="EMBL/GenBank/DDBJ databases">
        <authorList>
            <person name="de Groot N.N."/>
        </authorList>
    </citation>
    <scope>NUCLEOTIDE SEQUENCE [LARGE SCALE GENOMIC DNA]</scope>
    <source>
        <strain evidence="1 2">CGMCC 1.10228</strain>
    </source>
</reference>
<protein>
    <submittedName>
        <fullName evidence="1">Uncharacterized protein</fullName>
    </submittedName>
</protein>
<evidence type="ECO:0000313" key="1">
    <source>
        <dbReference type="EMBL" id="SDH91338.1"/>
    </source>
</evidence>